<sequence length="731" mass="82304">MNSNEIDIHKELKKYFGFSQFKGLQEQVITSLMNKQNTFVIMPTGGGKSLCYQLPALIQEGTAVVVSPLIALMKNQVDAIRSLSSENGIAHVLNSSLTKTETAQVKKDITSGLTKLLYVAPESLTKEENVSFLKSVPISFVAIDEAHCISEWGHDFRPEYRNLKNIIKQLGDVPVIGLTATATPKVQEDILKNLEMSNAVTFKASFNRPNLYYEVRTKTKNVESDIIRFIKQHKGKSGVIYCLSRKKVEAIAEVLKVNGISAVPYHAGLDAKTRAKHQDMFLMEDVEVVVATIAFGMGIDKPDVRFVIHHDIPKSLESYYQETGRAGRDGGEGHCLAYYSYKDVEKLEKFMSGKPVAEQEIGFALLQEVVAYAETSMSRRKFLLHYFGEEFDSETGEGADMDDNVRNPKTKVEAKNEVVKLLEVVRDTKHLYKSKEIVFTLIGRVNAVIKAHRTDSQSFFGCGVAHDEKYWMALLRQVLVEGFLSKDIETYGIVKITQKGLDFIANPTSFMMSEDHEYSDAEDEAIVTAAKSAGTADEALMEMLRDLRKKVAKKLGVPPFVVFQEPSLEDMALKYPISQAELINIHGVGEGKAKKYGAEFIALINRYVEDNDIIRPDDLVVKSTGTNSANKLYIIQNIDRKLSLDDIAKAKGLTMDALIKEMEQIVYAGTKLNIKYWIDDMLDEDQQEEIHDYFMESKTDKIEEALKEFEGDYDIDELRLMRIKFISEVAN</sequence>
<dbReference type="InterPro" id="IPR004589">
    <property type="entry name" value="DNA_helicase_ATP-dep_RecQ"/>
</dbReference>
<keyword evidence="7 18" id="KW-0347">Helicase</keyword>
<dbReference type="InterPro" id="IPR002121">
    <property type="entry name" value="HRDC_dom"/>
</dbReference>
<dbReference type="Gene3D" id="1.10.150.80">
    <property type="entry name" value="HRDC domain"/>
    <property type="match status" value="1"/>
</dbReference>
<dbReference type="PANTHER" id="PTHR13710">
    <property type="entry name" value="DNA HELICASE RECQ FAMILY MEMBER"/>
    <property type="match status" value="1"/>
</dbReference>
<evidence type="ECO:0000256" key="3">
    <source>
        <dbReference type="ARBA" id="ARBA00005446"/>
    </source>
</evidence>
<evidence type="ECO:0000256" key="8">
    <source>
        <dbReference type="ARBA" id="ARBA00022840"/>
    </source>
</evidence>
<comment type="catalytic activity">
    <reaction evidence="11">
        <text>Couples ATP hydrolysis with the unwinding of duplex DNA by translocating in the 3'-5' direction.</text>
        <dbReference type="EC" id="5.6.2.4"/>
    </reaction>
</comment>
<dbReference type="FunFam" id="3.40.50.300:FF:001051">
    <property type="entry name" value="ATP-dependent DNA helicase RecQ"/>
    <property type="match status" value="1"/>
</dbReference>
<evidence type="ECO:0000313" key="19">
    <source>
        <dbReference type="Proteomes" id="UP000178198"/>
    </source>
</evidence>
<dbReference type="NCBIfam" id="TIGR00614">
    <property type="entry name" value="recQ_fam"/>
    <property type="match status" value="1"/>
</dbReference>
<dbReference type="Pfam" id="PF00270">
    <property type="entry name" value="DEAD"/>
    <property type="match status" value="1"/>
</dbReference>
<dbReference type="SUPFAM" id="SSF46785">
    <property type="entry name" value="Winged helix' DNA-binding domain"/>
    <property type="match status" value="1"/>
</dbReference>
<dbReference type="InterPro" id="IPR018982">
    <property type="entry name" value="RQC_domain"/>
</dbReference>
<dbReference type="InterPro" id="IPR027417">
    <property type="entry name" value="P-loop_NTPase"/>
</dbReference>
<comment type="similarity">
    <text evidence="3">Belongs to the helicase family. RecQ subfamily.</text>
</comment>
<dbReference type="OrthoDB" id="9763310at2"/>
<dbReference type="PROSITE" id="PS51192">
    <property type="entry name" value="HELICASE_ATP_BIND_1"/>
    <property type="match status" value="1"/>
</dbReference>
<dbReference type="InterPro" id="IPR010997">
    <property type="entry name" value="HRDC-like_sf"/>
</dbReference>
<dbReference type="PANTHER" id="PTHR13710:SF105">
    <property type="entry name" value="ATP-DEPENDENT DNA HELICASE Q1"/>
    <property type="match status" value="1"/>
</dbReference>
<dbReference type="InterPro" id="IPR036388">
    <property type="entry name" value="WH-like_DNA-bd_sf"/>
</dbReference>
<dbReference type="Proteomes" id="UP000178198">
    <property type="component" value="Chromosome"/>
</dbReference>
<dbReference type="Pfam" id="PF00271">
    <property type="entry name" value="Helicase_C"/>
    <property type="match status" value="1"/>
</dbReference>
<gene>
    <name evidence="18" type="ORF">BIW12_03000</name>
</gene>
<comment type="cofactor">
    <cofactor evidence="2">
        <name>Zn(2+)</name>
        <dbReference type="ChEBI" id="CHEBI:29105"/>
    </cofactor>
</comment>
<dbReference type="EMBL" id="CP017774">
    <property type="protein sequence ID" value="AOZ98482.1"/>
    <property type="molecule type" value="Genomic_DNA"/>
</dbReference>
<dbReference type="InterPro" id="IPR011545">
    <property type="entry name" value="DEAD/DEAH_box_helicase_dom"/>
</dbReference>
<dbReference type="EC" id="5.6.2.4" evidence="12"/>
<evidence type="ECO:0000256" key="12">
    <source>
        <dbReference type="ARBA" id="ARBA00034808"/>
    </source>
</evidence>
<evidence type="ECO:0000256" key="6">
    <source>
        <dbReference type="ARBA" id="ARBA00022801"/>
    </source>
</evidence>
<dbReference type="SUPFAM" id="SSF47819">
    <property type="entry name" value="HRDC-like"/>
    <property type="match status" value="1"/>
</dbReference>
<keyword evidence="8" id="KW-0067">ATP-binding</keyword>
<dbReference type="InterPro" id="IPR001650">
    <property type="entry name" value="Helicase_C-like"/>
</dbReference>
<dbReference type="Gene3D" id="1.10.10.1390">
    <property type="entry name" value="ATP-dependent DNA helicase RecQ"/>
    <property type="match status" value="1"/>
</dbReference>
<evidence type="ECO:0000256" key="5">
    <source>
        <dbReference type="ARBA" id="ARBA00022741"/>
    </source>
</evidence>
<dbReference type="GO" id="GO:0006310">
    <property type="term" value="P:DNA recombination"/>
    <property type="evidence" value="ECO:0007669"/>
    <property type="project" value="InterPro"/>
</dbReference>
<organism evidence="18 19">
    <name type="scientific">Flavobacterium commune</name>
    <dbReference type="NCBI Taxonomy" id="1306519"/>
    <lineage>
        <taxon>Bacteria</taxon>
        <taxon>Pseudomonadati</taxon>
        <taxon>Bacteroidota</taxon>
        <taxon>Flavobacteriia</taxon>
        <taxon>Flavobacteriales</taxon>
        <taxon>Flavobacteriaceae</taxon>
        <taxon>Flavobacterium</taxon>
    </lineage>
</organism>
<dbReference type="InterPro" id="IPR014001">
    <property type="entry name" value="Helicase_ATP-bd"/>
</dbReference>
<feature type="domain" description="Helicase ATP-binding" evidence="16">
    <location>
        <begin position="29"/>
        <end position="200"/>
    </location>
</feature>
<dbReference type="SMART" id="SM00956">
    <property type="entry name" value="RQC"/>
    <property type="match status" value="1"/>
</dbReference>
<dbReference type="Pfam" id="PF16124">
    <property type="entry name" value="RecQ_Zn_bind"/>
    <property type="match status" value="1"/>
</dbReference>
<dbReference type="FunFam" id="3.40.50.300:FF:000156">
    <property type="entry name" value="ATP-dependent DNA helicase recQ"/>
    <property type="match status" value="1"/>
</dbReference>
<evidence type="ECO:0000259" key="15">
    <source>
        <dbReference type="PROSITE" id="PS50967"/>
    </source>
</evidence>
<evidence type="ECO:0000256" key="10">
    <source>
        <dbReference type="ARBA" id="ARBA00023235"/>
    </source>
</evidence>
<evidence type="ECO:0000256" key="13">
    <source>
        <dbReference type="ARBA" id="ARBA00044535"/>
    </source>
</evidence>
<dbReference type="GO" id="GO:0006281">
    <property type="term" value="P:DNA repair"/>
    <property type="evidence" value="ECO:0007669"/>
    <property type="project" value="InterPro"/>
</dbReference>
<dbReference type="GO" id="GO:0005737">
    <property type="term" value="C:cytoplasm"/>
    <property type="evidence" value="ECO:0007669"/>
    <property type="project" value="TreeGrafter"/>
</dbReference>
<keyword evidence="5" id="KW-0547">Nucleotide-binding</keyword>
<evidence type="ECO:0000256" key="14">
    <source>
        <dbReference type="ARBA" id="ARBA00044550"/>
    </source>
</evidence>
<dbReference type="PROSITE" id="PS51194">
    <property type="entry name" value="HELICASE_CTER"/>
    <property type="match status" value="1"/>
</dbReference>
<keyword evidence="19" id="KW-1185">Reference proteome</keyword>
<dbReference type="InterPro" id="IPR048671">
    <property type="entry name" value="RecQ-1-like_HTH"/>
</dbReference>
<dbReference type="GO" id="GO:0030894">
    <property type="term" value="C:replisome"/>
    <property type="evidence" value="ECO:0007669"/>
    <property type="project" value="TreeGrafter"/>
</dbReference>
<keyword evidence="6" id="KW-0378">Hydrolase</keyword>
<dbReference type="InterPro" id="IPR044876">
    <property type="entry name" value="HRDC_dom_sf"/>
</dbReference>
<keyword evidence="9" id="KW-0238">DNA-binding</keyword>
<dbReference type="SMART" id="SM00341">
    <property type="entry name" value="HRDC"/>
    <property type="match status" value="1"/>
</dbReference>
<dbReference type="GO" id="GO:0043138">
    <property type="term" value="F:3'-5' DNA helicase activity"/>
    <property type="evidence" value="ECO:0007669"/>
    <property type="project" value="UniProtKB-EC"/>
</dbReference>
<evidence type="ECO:0000256" key="7">
    <source>
        <dbReference type="ARBA" id="ARBA00022806"/>
    </source>
</evidence>
<dbReference type="InterPro" id="IPR036390">
    <property type="entry name" value="WH_DNA-bd_sf"/>
</dbReference>
<evidence type="ECO:0000313" key="18">
    <source>
        <dbReference type="EMBL" id="AOZ98482.1"/>
    </source>
</evidence>
<comment type="cofactor">
    <cofactor evidence="1">
        <name>Mg(2+)</name>
        <dbReference type="ChEBI" id="CHEBI:18420"/>
    </cofactor>
</comment>
<dbReference type="STRING" id="1306519.BIW12_03000"/>
<dbReference type="InterPro" id="IPR032284">
    <property type="entry name" value="RecQ_Zn-bd"/>
</dbReference>
<dbReference type="Pfam" id="PF09382">
    <property type="entry name" value="RQC"/>
    <property type="match status" value="1"/>
</dbReference>
<evidence type="ECO:0000256" key="1">
    <source>
        <dbReference type="ARBA" id="ARBA00001946"/>
    </source>
</evidence>
<dbReference type="Pfam" id="PF21220">
    <property type="entry name" value="RecQ-1-like_HTH"/>
    <property type="match status" value="1"/>
</dbReference>
<dbReference type="GO" id="GO:0046872">
    <property type="term" value="F:metal ion binding"/>
    <property type="evidence" value="ECO:0007669"/>
    <property type="project" value="UniProtKB-KW"/>
</dbReference>
<evidence type="ECO:0000256" key="9">
    <source>
        <dbReference type="ARBA" id="ARBA00023125"/>
    </source>
</evidence>
<dbReference type="GO" id="GO:0006260">
    <property type="term" value="P:DNA replication"/>
    <property type="evidence" value="ECO:0007669"/>
    <property type="project" value="InterPro"/>
</dbReference>
<protein>
    <recommendedName>
        <fullName evidence="13">ATP-dependent DNA helicase RecQ</fullName>
        <ecNumber evidence="12">5.6.2.4</ecNumber>
    </recommendedName>
    <alternativeName>
        <fullName evidence="14">DNA 3'-5' helicase RecQ</fullName>
    </alternativeName>
</protein>
<feature type="domain" description="Helicase C-terminal" evidence="17">
    <location>
        <begin position="221"/>
        <end position="378"/>
    </location>
</feature>
<dbReference type="KEGG" id="fcm:BIW12_03000"/>
<dbReference type="GO" id="GO:0005524">
    <property type="term" value="F:ATP binding"/>
    <property type="evidence" value="ECO:0007669"/>
    <property type="project" value="UniProtKB-KW"/>
</dbReference>
<dbReference type="AlphaFoldDB" id="A0A1D9P7I7"/>
<name>A0A1D9P7I7_9FLAO</name>
<dbReference type="GO" id="GO:0009378">
    <property type="term" value="F:four-way junction helicase activity"/>
    <property type="evidence" value="ECO:0007669"/>
    <property type="project" value="TreeGrafter"/>
</dbReference>
<dbReference type="RefSeq" id="WP_071183750.1">
    <property type="nucleotide sequence ID" value="NZ_CP017774.1"/>
</dbReference>
<reference evidence="18 19" key="1">
    <citation type="submission" date="2016-10" db="EMBL/GenBank/DDBJ databases">
        <title>Complete Genome Sequence of Flavobacterium sp. PK15.</title>
        <authorList>
            <person name="Ekwe A."/>
            <person name="Kim S.B."/>
        </authorList>
    </citation>
    <scope>NUCLEOTIDE SEQUENCE [LARGE SCALE GENOMIC DNA]</scope>
    <source>
        <strain evidence="18 19">PK15</strain>
    </source>
</reference>
<evidence type="ECO:0000256" key="11">
    <source>
        <dbReference type="ARBA" id="ARBA00034617"/>
    </source>
</evidence>
<evidence type="ECO:0000259" key="16">
    <source>
        <dbReference type="PROSITE" id="PS51192"/>
    </source>
</evidence>
<accession>A0A1D9P7I7</accession>
<dbReference type="PROSITE" id="PS50967">
    <property type="entry name" value="HRDC"/>
    <property type="match status" value="1"/>
</dbReference>
<dbReference type="Gene3D" id="3.40.50.300">
    <property type="entry name" value="P-loop containing nucleotide triphosphate hydrolases"/>
    <property type="match status" value="2"/>
</dbReference>
<proteinExistence type="inferred from homology"/>
<dbReference type="SUPFAM" id="SSF52540">
    <property type="entry name" value="P-loop containing nucleoside triphosphate hydrolases"/>
    <property type="match status" value="1"/>
</dbReference>
<evidence type="ECO:0000256" key="2">
    <source>
        <dbReference type="ARBA" id="ARBA00001947"/>
    </source>
</evidence>
<evidence type="ECO:0000256" key="4">
    <source>
        <dbReference type="ARBA" id="ARBA00022723"/>
    </source>
</evidence>
<keyword evidence="10" id="KW-0413">Isomerase</keyword>
<dbReference type="GO" id="GO:0016787">
    <property type="term" value="F:hydrolase activity"/>
    <property type="evidence" value="ECO:0007669"/>
    <property type="project" value="UniProtKB-KW"/>
</dbReference>
<dbReference type="GO" id="GO:0003677">
    <property type="term" value="F:DNA binding"/>
    <property type="evidence" value="ECO:0007669"/>
    <property type="project" value="UniProtKB-KW"/>
</dbReference>
<dbReference type="Gene3D" id="1.10.10.10">
    <property type="entry name" value="Winged helix-like DNA-binding domain superfamily/Winged helix DNA-binding domain"/>
    <property type="match status" value="1"/>
</dbReference>
<dbReference type="CDD" id="cd17920">
    <property type="entry name" value="DEXHc_RecQ"/>
    <property type="match status" value="1"/>
</dbReference>
<dbReference type="CDD" id="cd18794">
    <property type="entry name" value="SF2_C_RecQ"/>
    <property type="match status" value="1"/>
</dbReference>
<dbReference type="SMART" id="SM00487">
    <property type="entry name" value="DEXDc"/>
    <property type="match status" value="1"/>
</dbReference>
<evidence type="ECO:0000259" key="17">
    <source>
        <dbReference type="PROSITE" id="PS51194"/>
    </source>
</evidence>
<feature type="domain" description="HRDC" evidence="15">
    <location>
        <begin position="534"/>
        <end position="614"/>
    </location>
</feature>
<dbReference type="Pfam" id="PF00570">
    <property type="entry name" value="HRDC"/>
    <property type="match status" value="1"/>
</dbReference>
<keyword evidence="4" id="KW-0479">Metal-binding</keyword>
<dbReference type="GO" id="GO:0043590">
    <property type="term" value="C:bacterial nucleoid"/>
    <property type="evidence" value="ECO:0007669"/>
    <property type="project" value="TreeGrafter"/>
</dbReference>
<dbReference type="SMART" id="SM00490">
    <property type="entry name" value="HELICc"/>
    <property type="match status" value="1"/>
</dbReference>